<accession>A0ABD1WGS4</accession>
<evidence type="ECO:0000313" key="2">
    <source>
        <dbReference type="Proteomes" id="UP001604277"/>
    </source>
</evidence>
<reference evidence="2" key="1">
    <citation type="submission" date="2024-07" db="EMBL/GenBank/DDBJ databases">
        <title>Two chromosome-level genome assemblies of Korean endemic species Abeliophyllum distichum and Forsythia ovata (Oleaceae).</title>
        <authorList>
            <person name="Jang H."/>
        </authorList>
    </citation>
    <scope>NUCLEOTIDE SEQUENCE [LARGE SCALE GENOMIC DNA]</scope>
</reference>
<dbReference type="EMBL" id="JBFOLJ010000003">
    <property type="protein sequence ID" value="KAL2548894.1"/>
    <property type="molecule type" value="Genomic_DNA"/>
</dbReference>
<sequence length="120" mass="13395">MKDNTIKFLANFINMHYVANPYYFVCMIAVVRVSALKGNHTLIHLTIEQVTFFAVSKDAYRMDPFSSNKKSGSRGRAATQTPSSNCCFSNNSANRSTPCRNQGIIVRLGPCHVCHCWSSV</sequence>
<protein>
    <submittedName>
        <fullName evidence="1">Uncharacterized protein</fullName>
    </submittedName>
</protein>
<keyword evidence="2" id="KW-1185">Reference proteome</keyword>
<name>A0ABD1WGS4_9LAMI</name>
<evidence type="ECO:0000313" key="1">
    <source>
        <dbReference type="EMBL" id="KAL2548894.1"/>
    </source>
</evidence>
<gene>
    <name evidence="1" type="ORF">Fot_10424</name>
</gene>
<proteinExistence type="predicted"/>
<dbReference type="AlphaFoldDB" id="A0ABD1WGS4"/>
<comment type="caution">
    <text evidence="1">The sequence shown here is derived from an EMBL/GenBank/DDBJ whole genome shotgun (WGS) entry which is preliminary data.</text>
</comment>
<dbReference type="Proteomes" id="UP001604277">
    <property type="component" value="Unassembled WGS sequence"/>
</dbReference>
<organism evidence="1 2">
    <name type="scientific">Forsythia ovata</name>
    <dbReference type="NCBI Taxonomy" id="205694"/>
    <lineage>
        <taxon>Eukaryota</taxon>
        <taxon>Viridiplantae</taxon>
        <taxon>Streptophyta</taxon>
        <taxon>Embryophyta</taxon>
        <taxon>Tracheophyta</taxon>
        <taxon>Spermatophyta</taxon>
        <taxon>Magnoliopsida</taxon>
        <taxon>eudicotyledons</taxon>
        <taxon>Gunneridae</taxon>
        <taxon>Pentapetalae</taxon>
        <taxon>asterids</taxon>
        <taxon>lamiids</taxon>
        <taxon>Lamiales</taxon>
        <taxon>Oleaceae</taxon>
        <taxon>Forsythieae</taxon>
        <taxon>Forsythia</taxon>
    </lineage>
</organism>